<dbReference type="SUPFAM" id="SSF53448">
    <property type="entry name" value="Nucleotide-diphospho-sugar transferases"/>
    <property type="match status" value="1"/>
</dbReference>
<dbReference type="OrthoDB" id="277808at2"/>
<keyword evidence="2" id="KW-1185">Reference proteome</keyword>
<dbReference type="InterPro" id="IPR039367">
    <property type="entry name" value="Och1-like"/>
</dbReference>
<gene>
    <name evidence="1" type="ORF">DCO56_17660</name>
</gene>
<keyword evidence="1" id="KW-0808">Transferase</keyword>
<dbReference type="AlphaFoldDB" id="A0A363NSB4"/>
<proteinExistence type="predicted"/>
<organism evidence="1 2">
    <name type="scientific">Sphingobacterium athyrii</name>
    <dbReference type="NCBI Taxonomy" id="2152717"/>
    <lineage>
        <taxon>Bacteria</taxon>
        <taxon>Pseudomonadati</taxon>
        <taxon>Bacteroidota</taxon>
        <taxon>Sphingobacteriia</taxon>
        <taxon>Sphingobacteriales</taxon>
        <taxon>Sphingobacteriaceae</taxon>
        <taxon>Sphingobacterium</taxon>
    </lineage>
</organism>
<accession>A0A363NSB4</accession>
<dbReference type="InterPro" id="IPR029044">
    <property type="entry name" value="Nucleotide-diphossugar_trans"/>
</dbReference>
<dbReference type="GO" id="GO:0006487">
    <property type="term" value="P:protein N-linked glycosylation"/>
    <property type="evidence" value="ECO:0007669"/>
    <property type="project" value="TreeGrafter"/>
</dbReference>
<dbReference type="EMBL" id="QCXX01000004">
    <property type="protein sequence ID" value="PUV23712.1"/>
    <property type="molecule type" value="Genomic_DNA"/>
</dbReference>
<dbReference type="GO" id="GO:0000009">
    <property type="term" value="F:alpha-1,6-mannosyltransferase activity"/>
    <property type="evidence" value="ECO:0007669"/>
    <property type="project" value="InterPro"/>
</dbReference>
<evidence type="ECO:0000313" key="2">
    <source>
        <dbReference type="Proteomes" id="UP000250831"/>
    </source>
</evidence>
<protein>
    <submittedName>
        <fullName evidence="1">Glycosyl transferase</fullName>
    </submittedName>
</protein>
<evidence type="ECO:0000313" key="1">
    <source>
        <dbReference type="EMBL" id="PUV23712.1"/>
    </source>
</evidence>
<dbReference type="PANTHER" id="PTHR31834:SF1">
    <property type="entry name" value="INITIATION-SPECIFIC ALPHA-1,6-MANNOSYLTRANSFERASE"/>
    <property type="match status" value="1"/>
</dbReference>
<name>A0A363NSB4_9SPHI</name>
<sequence>MAIPKVIYQTFKTNKIPLLTKFYIWRFLRKNKGYRREFFDDAQVDAFVKESFDERTYRAYSRLQIGAAKADFFRYAILYIRGGIYLDLDSDITGKLDQVIRTDDVAVVAREKKWQQYFAQWALIFDKGHPFLEETIKLIVENIENNRFPHDVHSMTGPTVYSLAINNVIARNPEVSYRIYTDDYKGIMKFKYKLGKILIYGDRSKHWKKLQKVIPVVKAEN</sequence>
<dbReference type="Gene3D" id="3.90.550.20">
    <property type="match status" value="1"/>
</dbReference>
<dbReference type="Pfam" id="PF04488">
    <property type="entry name" value="Gly_transf_sug"/>
    <property type="match status" value="1"/>
</dbReference>
<reference evidence="1 2" key="1">
    <citation type="submission" date="2018-04" db="EMBL/GenBank/DDBJ databases">
        <title>Sphingobacterium sp. M46 Genome.</title>
        <authorList>
            <person name="Cheng J."/>
            <person name="Li Y."/>
        </authorList>
    </citation>
    <scope>NUCLEOTIDE SEQUENCE [LARGE SCALE GENOMIC DNA]</scope>
    <source>
        <strain evidence="1 2">M46</strain>
    </source>
</reference>
<dbReference type="InterPro" id="IPR007577">
    <property type="entry name" value="GlycoTrfase_DXD_sugar-bd_CS"/>
</dbReference>
<dbReference type="Proteomes" id="UP000250831">
    <property type="component" value="Unassembled WGS sequence"/>
</dbReference>
<comment type="caution">
    <text evidence="1">The sequence shown here is derived from an EMBL/GenBank/DDBJ whole genome shotgun (WGS) entry which is preliminary data.</text>
</comment>
<dbReference type="PANTHER" id="PTHR31834">
    <property type="entry name" value="INITIATION-SPECIFIC ALPHA-1,6-MANNOSYLTRANSFERASE"/>
    <property type="match status" value="1"/>
</dbReference>